<name>A0A7J7XIE5_MYOMY</name>
<organism evidence="2 3">
    <name type="scientific">Myotis myotis</name>
    <name type="common">Greater mouse-eared bat</name>
    <name type="synonym">Vespertilio myotis</name>
    <dbReference type="NCBI Taxonomy" id="51298"/>
    <lineage>
        <taxon>Eukaryota</taxon>
        <taxon>Metazoa</taxon>
        <taxon>Chordata</taxon>
        <taxon>Craniata</taxon>
        <taxon>Vertebrata</taxon>
        <taxon>Euteleostomi</taxon>
        <taxon>Mammalia</taxon>
        <taxon>Eutheria</taxon>
        <taxon>Laurasiatheria</taxon>
        <taxon>Chiroptera</taxon>
        <taxon>Yangochiroptera</taxon>
        <taxon>Vespertilionidae</taxon>
        <taxon>Myotis</taxon>
    </lineage>
</organism>
<dbReference type="Proteomes" id="UP000527355">
    <property type="component" value="Unassembled WGS sequence"/>
</dbReference>
<sequence length="143" mass="15292">MLSFSMQVSHSGAMLQLTPGSLLPGAVLSWLPAGPFPGVVLPLLQGQRPQWLSLGRGGSTGLSASAALPPAAPWSSAENSLGRLPRIRLCAGRRGNRTLSGPRRMGRRGDGANAFRPPLHRLSSWGSRSEPVPVIRWPERWEG</sequence>
<evidence type="ECO:0000256" key="1">
    <source>
        <dbReference type="SAM" id="MobiDB-lite"/>
    </source>
</evidence>
<dbReference type="AlphaFoldDB" id="A0A7J7XIE5"/>
<keyword evidence="3" id="KW-1185">Reference proteome</keyword>
<evidence type="ECO:0000313" key="2">
    <source>
        <dbReference type="EMBL" id="KAF6349126.1"/>
    </source>
</evidence>
<protein>
    <submittedName>
        <fullName evidence="2">Uncharacterized protein</fullName>
    </submittedName>
</protein>
<gene>
    <name evidence="2" type="ORF">mMyoMyo1_011682</name>
</gene>
<evidence type="ECO:0000313" key="3">
    <source>
        <dbReference type="Proteomes" id="UP000527355"/>
    </source>
</evidence>
<proteinExistence type="predicted"/>
<feature type="region of interest" description="Disordered" evidence="1">
    <location>
        <begin position="92"/>
        <end position="113"/>
    </location>
</feature>
<dbReference type="EMBL" id="JABWUV010000006">
    <property type="protein sequence ID" value="KAF6349126.1"/>
    <property type="molecule type" value="Genomic_DNA"/>
</dbReference>
<comment type="caution">
    <text evidence="2">The sequence shown here is derived from an EMBL/GenBank/DDBJ whole genome shotgun (WGS) entry which is preliminary data.</text>
</comment>
<accession>A0A7J7XIE5</accession>
<reference evidence="2 3" key="1">
    <citation type="journal article" date="2020" name="Nature">
        <title>Six reference-quality genomes reveal evolution of bat adaptations.</title>
        <authorList>
            <person name="Jebb D."/>
            <person name="Huang Z."/>
            <person name="Pippel M."/>
            <person name="Hughes G.M."/>
            <person name="Lavrichenko K."/>
            <person name="Devanna P."/>
            <person name="Winkler S."/>
            <person name="Jermiin L.S."/>
            <person name="Skirmuntt E.C."/>
            <person name="Katzourakis A."/>
            <person name="Burkitt-Gray L."/>
            <person name="Ray D.A."/>
            <person name="Sullivan K.A.M."/>
            <person name="Roscito J.G."/>
            <person name="Kirilenko B.M."/>
            <person name="Davalos L.M."/>
            <person name="Corthals A.P."/>
            <person name="Power M.L."/>
            <person name="Jones G."/>
            <person name="Ransome R.D."/>
            <person name="Dechmann D.K.N."/>
            <person name="Locatelli A.G."/>
            <person name="Puechmaille S.J."/>
            <person name="Fedrigo O."/>
            <person name="Jarvis E.D."/>
            <person name="Hiller M."/>
            <person name="Vernes S.C."/>
            <person name="Myers E.W."/>
            <person name="Teeling E.C."/>
        </authorList>
    </citation>
    <scope>NUCLEOTIDE SEQUENCE [LARGE SCALE GENOMIC DNA]</scope>
    <source>
        <strain evidence="2">MMyoMyo1</strain>
        <tissue evidence="2">Flight muscle</tissue>
    </source>
</reference>